<dbReference type="Proteomes" id="UP000504609">
    <property type="component" value="Unplaced"/>
</dbReference>
<dbReference type="RefSeq" id="XP_022932392.1">
    <property type="nucleotide sequence ID" value="XM_023076624.1"/>
</dbReference>
<protein>
    <submittedName>
        <fullName evidence="3">Uncharacterized protein LOC111438758</fullName>
    </submittedName>
</protein>
<dbReference type="GeneID" id="111438758"/>
<dbReference type="AlphaFoldDB" id="A0A6J1EWJ7"/>
<gene>
    <name evidence="3" type="primary">LOC111438758</name>
</gene>
<accession>A0A6J1EWJ7</accession>
<dbReference type="Pfam" id="PF24847">
    <property type="entry name" value="DUF7722"/>
    <property type="match status" value="1"/>
</dbReference>
<organism evidence="2 3">
    <name type="scientific">Cucurbita moschata</name>
    <name type="common">Winter crookneck squash</name>
    <name type="synonym">Cucurbita pepo var. moschata</name>
    <dbReference type="NCBI Taxonomy" id="3662"/>
    <lineage>
        <taxon>Eukaryota</taxon>
        <taxon>Viridiplantae</taxon>
        <taxon>Streptophyta</taxon>
        <taxon>Embryophyta</taxon>
        <taxon>Tracheophyta</taxon>
        <taxon>Spermatophyta</taxon>
        <taxon>Magnoliopsida</taxon>
        <taxon>eudicotyledons</taxon>
        <taxon>Gunneridae</taxon>
        <taxon>Pentapetalae</taxon>
        <taxon>rosids</taxon>
        <taxon>fabids</taxon>
        <taxon>Cucurbitales</taxon>
        <taxon>Cucurbitaceae</taxon>
        <taxon>Cucurbiteae</taxon>
        <taxon>Cucurbita</taxon>
    </lineage>
</organism>
<reference evidence="3" key="1">
    <citation type="submission" date="2025-08" db="UniProtKB">
        <authorList>
            <consortium name="RefSeq"/>
        </authorList>
    </citation>
    <scope>IDENTIFICATION</scope>
    <source>
        <tissue evidence="3">Young leaves</tissue>
    </source>
</reference>
<dbReference type="PANTHER" id="PTHR33513:SF21">
    <property type="entry name" value="JMJN DOMAIN-CONTAINING PROTEIN"/>
    <property type="match status" value="1"/>
</dbReference>
<dbReference type="PANTHER" id="PTHR33513">
    <property type="entry name" value="OS06G0523300 PROTEIN"/>
    <property type="match status" value="1"/>
</dbReference>
<sequence>MGLKWILNSAFTQVLGLTEKQQHNQNEAGEGTKNVEQVKESEDCFYGGLNFESGFQMPLHYPRYTKADYEKMEDGKLDLLLKQYGLRFEGTLEEKRAFAIGTFLWPDQL</sequence>
<dbReference type="KEGG" id="cmos:111438758"/>
<feature type="domain" description="DUF7722" evidence="1">
    <location>
        <begin position="61"/>
        <end position="106"/>
    </location>
</feature>
<evidence type="ECO:0000313" key="2">
    <source>
        <dbReference type="Proteomes" id="UP000504609"/>
    </source>
</evidence>
<proteinExistence type="predicted"/>
<dbReference type="InterPro" id="IPR056139">
    <property type="entry name" value="DUF7722"/>
</dbReference>
<name>A0A6J1EWJ7_CUCMO</name>
<evidence type="ECO:0000313" key="3">
    <source>
        <dbReference type="RefSeq" id="XP_022932392.1"/>
    </source>
</evidence>
<keyword evidence="2" id="KW-1185">Reference proteome</keyword>
<evidence type="ECO:0000259" key="1">
    <source>
        <dbReference type="Pfam" id="PF24847"/>
    </source>
</evidence>